<feature type="region of interest" description="Disordered" evidence="1">
    <location>
        <begin position="76"/>
        <end position="152"/>
    </location>
</feature>
<feature type="region of interest" description="Disordered" evidence="1">
    <location>
        <begin position="28"/>
        <end position="56"/>
    </location>
</feature>
<comment type="caution">
    <text evidence="2">The sequence shown here is derived from an EMBL/GenBank/DDBJ whole genome shotgun (WGS) entry which is preliminary data.</text>
</comment>
<reference evidence="3" key="1">
    <citation type="submission" date="2017-03" db="EMBL/GenBank/DDBJ databases">
        <title>Genomes of endolithic fungi from Antarctica.</title>
        <authorList>
            <person name="Coleine C."/>
            <person name="Masonjones S."/>
            <person name="Stajich J.E."/>
        </authorList>
    </citation>
    <scope>NUCLEOTIDE SEQUENCE [LARGE SCALE GENOMIC DNA]</scope>
    <source>
        <strain evidence="3">CCFEE 5527</strain>
    </source>
</reference>
<feature type="compositionally biased region" description="Polar residues" evidence="1">
    <location>
        <begin position="130"/>
        <end position="152"/>
    </location>
</feature>
<feature type="compositionally biased region" description="Polar residues" evidence="1">
    <location>
        <begin position="28"/>
        <end position="41"/>
    </location>
</feature>
<protein>
    <submittedName>
        <fullName evidence="2">Uncharacterized protein</fullName>
    </submittedName>
</protein>
<proteinExistence type="predicted"/>
<evidence type="ECO:0000313" key="3">
    <source>
        <dbReference type="Proteomes" id="UP000192596"/>
    </source>
</evidence>
<dbReference type="Proteomes" id="UP000192596">
    <property type="component" value="Unassembled WGS sequence"/>
</dbReference>
<name>A0A1V8SPI6_9PEZI</name>
<dbReference type="InParanoid" id="A0A1V8SPI6"/>
<dbReference type="AlphaFoldDB" id="A0A1V8SPI6"/>
<gene>
    <name evidence="2" type="ORF">B0A48_13296</name>
</gene>
<dbReference type="EMBL" id="NAJO01000032">
    <property type="protein sequence ID" value="OQO01053.1"/>
    <property type="molecule type" value="Genomic_DNA"/>
</dbReference>
<organism evidence="2 3">
    <name type="scientific">Cryoendolithus antarcticus</name>
    <dbReference type="NCBI Taxonomy" id="1507870"/>
    <lineage>
        <taxon>Eukaryota</taxon>
        <taxon>Fungi</taxon>
        <taxon>Dikarya</taxon>
        <taxon>Ascomycota</taxon>
        <taxon>Pezizomycotina</taxon>
        <taxon>Dothideomycetes</taxon>
        <taxon>Dothideomycetidae</taxon>
        <taxon>Cladosporiales</taxon>
        <taxon>Cladosporiaceae</taxon>
        <taxon>Cryoendolithus</taxon>
    </lineage>
</organism>
<evidence type="ECO:0000256" key="1">
    <source>
        <dbReference type="SAM" id="MobiDB-lite"/>
    </source>
</evidence>
<dbReference type="OrthoDB" id="3920481at2759"/>
<accession>A0A1V8SPI6</accession>
<keyword evidence="3" id="KW-1185">Reference proteome</keyword>
<feature type="compositionally biased region" description="Low complexity" evidence="1">
    <location>
        <begin position="99"/>
        <end position="118"/>
    </location>
</feature>
<sequence>MSQISSFTAPKTSQQCYFSISPATYSNYASKTPLQSPSGTFEGQPPSEPSNPLLAYRHTPGRIMAATNLLQLQTAAAHNYPATSRPRPIPQQNVPQTTSSNSSDSGSSSSNSPSASSHDLSHLDARCSRCQRSQSTDLKTGRTNMVQFGLNT</sequence>
<evidence type="ECO:0000313" key="2">
    <source>
        <dbReference type="EMBL" id="OQO01053.1"/>
    </source>
</evidence>